<accession>A0AAD9ZFN9</accession>
<evidence type="ECO:0000313" key="2">
    <source>
        <dbReference type="EMBL" id="KAK3176065.1"/>
    </source>
</evidence>
<feature type="region of interest" description="Disordered" evidence="1">
    <location>
        <begin position="57"/>
        <end position="77"/>
    </location>
</feature>
<protein>
    <submittedName>
        <fullName evidence="2">Uncharacterized protein</fullName>
    </submittedName>
</protein>
<proteinExistence type="predicted"/>
<gene>
    <name evidence="2" type="ORF">OEA41_007387</name>
</gene>
<keyword evidence="3" id="KW-1185">Reference proteome</keyword>
<sequence length="127" mass="14078">MLIKGHLVFETTWFNLTLLSTTGIDNEYGATRTFSIGDGVTLTEELIESETYYDGSFTQRYRQNPDPPEVEKPEAEGGATFDGYWETFSVQQTSVSDESTVIYAAYRCDIGDPFGKSTGVCICVKGI</sequence>
<organism evidence="2 3">
    <name type="scientific">Lepraria neglecta</name>
    <dbReference type="NCBI Taxonomy" id="209136"/>
    <lineage>
        <taxon>Eukaryota</taxon>
        <taxon>Fungi</taxon>
        <taxon>Dikarya</taxon>
        <taxon>Ascomycota</taxon>
        <taxon>Pezizomycotina</taxon>
        <taxon>Lecanoromycetes</taxon>
        <taxon>OSLEUM clade</taxon>
        <taxon>Lecanoromycetidae</taxon>
        <taxon>Lecanorales</taxon>
        <taxon>Lecanorineae</taxon>
        <taxon>Stereocaulaceae</taxon>
        <taxon>Lepraria</taxon>
    </lineage>
</organism>
<evidence type="ECO:0000313" key="3">
    <source>
        <dbReference type="Proteomes" id="UP001276659"/>
    </source>
</evidence>
<dbReference type="EMBL" id="JASNWA010000004">
    <property type="protein sequence ID" value="KAK3176065.1"/>
    <property type="molecule type" value="Genomic_DNA"/>
</dbReference>
<name>A0AAD9ZFN9_9LECA</name>
<reference evidence="2" key="1">
    <citation type="submission" date="2022-11" db="EMBL/GenBank/DDBJ databases">
        <title>Chromosomal genome sequence assembly and mating type (MAT) locus characterization of the leprose asexual lichenized fungus Lepraria neglecta (Nyl.) Erichsen.</title>
        <authorList>
            <person name="Allen J.L."/>
            <person name="Pfeffer B."/>
        </authorList>
    </citation>
    <scope>NUCLEOTIDE SEQUENCE</scope>
    <source>
        <strain evidence="2">Allen 5258</strain>
    </source>
</reference>
<evidence type="ECO:0000256" key="1">
    <source>
        <dbReference type="SAM" id="MobiDB-lite"/>
    </source>
</evidence>
<comment type="caution">
    <text evidence="2">The sequence shown here is derived from an EMBL/GenBank/DDBJ whole genome shotgun (WGS) entry which is preliminary data.</text>
</comment>
<dbReference type="Proteomes" id="UP001276659">
    <property type="component" value="Unassembled WGS sequence"/>
</dbReference>
<dbReference type="AlphaFoldDB" id="A0AAD9ZFN9"/>